<evidence type="ECO:0000313" key="11">
    <source>
        <dbReference type="Proteomes" id="UP000799421"/>
    </source>
</evidence>
<feature type="compositionally biased region" description="Polar residues" evidence="8">
    <location>
        <begin position="1"/>
        <end position="16"/>
    </location>
</feature>
<evidence type="ECO:0000313" key="10">
    <source>
        <dbReference type="EMBL" id="KAF2858722.1"/>
    </source>
</evidence>
<dbReference type="OrthoDB" id="128308at2759"/>
<evidence type="ECO:0000256" key="4">
    <source>
        <dbReference type="ARBA" id="ARBA00009461"/>
    </source>
</evidence>
<proteinExistence type="inferred from homology"/>
<keyword evidence="7" id="KW-0539">Nucleus</keyword>
<dbReference type="PANTHER" id="PTHR41391:SF1">
    <property type="entry name" value="RESTRICTION OF TELOMERE CAPPING PROTEIN 4"/>
    <property type="match status" value="1"/>
</dbReference>
<comment type="function">
    <text evidence="1">May be involved in a process influencing telomere capping.</text>
</comment>
<reference evidence="10" key="1">
    <citation type="journal article" date="2020" name="Stud. Mycol.">
        <title>101 Dothideomycetes genomes: a test case for predicting lifestyles and emergence of pathogens.</title>
        <authorList>
            <person name="Haridas S."/>
            <person name="Albert R."/>
            <person name="Binder M."/>
            <person name="Bloem J."/>
            <person name="Labutti K."/>
            <person name="Salamov A."/>
            <person name="Andreopoulos B."/>
            <person name="Baker S."/>
            <person name="Barry K."/>
            <person name="Bills G."/>
            <person name="Bluhm B."/>
            <person name="Cannon C."/>
            <person name="Castanera R."/>
            <person name="Culley D."/>
            <person name="Daum C."/>
            <person name="Ezra D."/>
            <person name="Gonzalez J."/>
            <person name="Henrissat B."/>
            <person name="Kuo A."/>
            <person name="Liang C."/>
            <person name="Lipzen A."/>
            <person name="Lutzoni F."/>
            <person name="Magnuson J."/>
            <person name="Mondo S."/>
            <person name="Nolan M."/>
            <person name="Ohm R."/>
            <person name="Pangilinan J."/>
            <person name="Park H.-J."/>
            <person name="Ramirez L."/>
            <person name="Alfaro M."/>
            <person name="Sun H."/>
            <person name="Tritt A."/>
            <person name="Yoshinaga Y."/>
            <person name="Zwiers L.-H."/>
            <person name="Turgeon B."/>
            <person name="Goodwin S."/>
            <person name="Spatafora J."/>
            <person name="Crous P."/>
            <person name="Grigoriev I."/>
        </authorList>
    </citation>
    <scope>NUCLEOTIDE SEQUENCE</scope>
    <source>
        <strain evidence="10">CBS 480.64</strain>
    </source>
</reference>
<gene>
    <name evidence="10" type="ORF">K470DRAFT_278295</name>
</gene>
<evidence type="ECO:0000256" key="3">
    <source>
        <dbReference type="ARBA" id="ARBA00004496"/>
    </source>
</evidence>
<comment type="similarity">
    <text evidence="4">Belongs to the RTC4 family.</text>
</comment>
<evidence type="ECO:0000256" key="5">
    <source>
        <dbReference type="ARBA" id="ARBA00015162"/>
    </source>
</evidence>
<comment type="subcellular location">
    <subcellularLocation>
        <location evidence="3">Cytoplasm</location>
    </subcellularLocation>
    <subcellularLocation>
        <location evidence="2">Nucleus</location>
    </subcellularLocation>
</comment>
<feature type="domain" description="Restriction of telomere capping protein 4 C-terminal" evidence="9">
    <location>
        <begin position="319"/>
        <end position="448"/>
    </location>
</feature>
<dbReference type="InterPro" id="IPR039024">
    <property type="entry name" value="RTC4"/>
</dbReference>
<feature type="compositionally biased region" description="Low complexity" evidence="8">
    <location>
        <begin position="66"/>
        <end position="98"/>
    </location>
</feature>
<organism evidence="10 11">
    <name type="scientific">Piedraia hortae CBS 480.64</name>
    <dbReference type="NCBI Taxonomy" id="1314780"/>
    <lineage>
        <taxon>Eukaryota</taxon>
        <taxon>Fungi</taxon>
        <taxon>Dikarya</taxon>
        <taxon>Ascomycota</taxon>
        <taxon>Pezizomycotina</taxon>
        <taxon>Dothideomycetes</taxon>
        <taxon>Dothideomycetidae</taxon>
        <taxon>Capnodiales</taxon>
        <taxon>Piedraiaceae</taxon>
        <taxon>Piedraia</taxon>
    </lineage>
</organism>
<evidence type="ECO:0000256" key="8">
    <source>
        <dbReference type="SAM" id="MobiDB-lite"/>
    </source>
</evidence>
<evidence type="ECO:0000256" key="2">
    <source>
        <dbReference type="ARBA" id="ARBA00004123"/>
    </source>
</evidence>
<dbReference type="AlphaFoldDB" id="A0A6A7BUH1"/>
<keyword evidence="6" id="KW-0963">Cytoplasm</keyword>
<evidence type="ECO:0000256" key="1">
    <source>
        <dbReference type="ARBA" id="ARBA00002738"/>
    </source>
</evidence>
<keyword evidence="11" id="KW-1185">Reference proteome</keyword>
<sequence>MPQLNRSTRPLLSTVQGRPHASSADHEPTASGWRWAKGSRLADVDVLAEPFSSDDEKESKRLCVKSSATTSVPSTAASTATPASSDDTVLSSQSSSSLPFENFHAPRKPKIGYGIKQRQKQAAAAKKAERKQKKAAQEAQDSPVFARPKALVGLNEFLEPRGQETSKPSFQLPKHDTPDLQQPSFQLPKHAPDPESPRPTFQLPSLPSDLITPPNPNDEITSSNIIPLDSPPKKQPNAEPCPICGVVVPSSIREQFNLQTSLPLAQNTHTYRRQQRFCRFHKQHTARELWAERSYPTIDFTGLSTRLAKQRHNIHLRRVLSATKQSVFREMLEEVSGGSNRSLVHAMKDGGHGRGVISPGAGYYGPKGQRIMAEYVLNAYSVQVRNLVSKDALFAASGVAGGTTGLLNSILVPELACSLIGEDLGVTADRAVRVLEESRELGELIHPEVGDDIAV</sequence>
<dbReference type="GO" id="GO:0005737">
    <property type="term" value="C:cytoplasm"/>
    <property type="evidence" value="ECO:0007669"/>
    <property type="project" value="UniProtKB-SubCell"/>
</dbReference>
<dbReference type="SMART" id="SM01312">
    <property type="entry name" value="RTC4"/>
    <property type="match status" value="1"/>
</dbReference>
<name>A0A6A7BUH1_9PEZI</name>
<feature type="region of interest" description="Disordered" evidence="8">
    <location>
        <begin position="1"/>
        <end position="36"/>
    </location>
</feature>
<protein>
    <recommendedName>
        <fullName evidence="5">Restriction of telomere capping protein 4</fullName>
    </recommendedName>
</protein>
<evidence type="ECO:0000256" key="7">
    <source>
        <dbReference type="ARBA" id="ARBA00023242"/>
    </source>
</evidence>
<dbReference type="Pfam" id="PF14474">
    <property type="entry name" value="RTC4"/>
    <property type="match status" value="1"/>
</dbReference>
<dbReference type="GO" id="GO:0005634">
    <property type="term" value="C:nucleus"/>
    <property type="evidence" value="ECO:0007669"/>
    <property type="project" value="UniProtKB-SubCell"/>
</dbReference>
<dbReference type="InterPro" id="IPR028094">
    <property type="entry name" value="RTC4_C"/>
</dbReference>
<dbReference type="PANTHER" id="PTHR41391">
    <property type="entry name" value="RESTRICTION OF TELOMERE CAPPING PROTEIN 4"/>
    <property type="match status" value="1"/>
</dbReference>
<dbReference type="EMBL" id="MU006004">
    <property type="protein sequence ID" value="KAF2858722.1"/>
    <property type="molecule type" value="Genomic_DNA"/>
</dbReference>
<dbReference type="Proteomes" id="UP000799421">
    <property type="component" value="Unassembled WGS sequence"/>
</dbReference>
<accession>A0A6A7BUH1</accession>
<feature type="region of interest" description="Disordered" evidence="8">
    <location>
        <begin position="48"/>
        <end position="239"/>
    </location>
</feature>
<evidence type="ECO:0000256" key="6">
    <source>
        <dbReference type="ARBA" id="ARBA00022490"/>
    </source>
</evidence>
<evidence type="ECO:0000259" key="9">
    <source>
        <dbReference type="SMART" id="SM01312"/>
    </source>
</evidence>